<dbReference type="EMBL" id="AGYR01000050">
    <property type="protein sequence ID" value="ENZ09577.1"/>
    <property type="molecule type" value="Genomic_DNA"/>
</dbReference>
<evidence type="ECO:0000256" key="3">
    <source>
        <dbReference type="SAM" id="MobiDB-lite"/>
    </source>
</evidence>
<reference evidence="5 6" key="1">
    <citation type="submission" date="2013-01" db="EMBL/GenBank/DDBJ databases">
        <title>The Genome Sequence of Clostridium clostridioforme 90A8.</title>
        <authorList>
            <consortium name="The Broad Institute Genome Sequencing Platform"/>
            <person name="Earl A."/>
            <person name="Ward D."/>
            <person name="Feldgarden M."/>
            <person name="Gevers D."/>
            <person name="Courvalin P."/>
            <person name="Lambert T."/>
            <person name="Walker B."/>
            <person name="Young S.K."/>
            <person name="Zeng Q."/>
            <person name="Gargeya S."/>
            <person name="Fitzgerald M."/>
            <person name="Haas B."/>
            <person name="Abouelleil A."/>
            <person name="Alvarado L."/>
            <person name="Arachchi H.M."/>
            <person name="Berlin A.M."/>
            <person name="Chapman S.B."/>
            <person name="Dewar J."/>
            <person name="Goldberg J."/>
            <person name="Griggs A."/>
            <person name="Gujja S."/>
            <person name="Hansen M."/>
            <person name="Howarth C."/>
            <person name="Imamovic A."/>
            <person name="Larimer J."/>
            <person name="McCowan C."/>
            <person name="Murphy C."/>
            <person name="Neiman D."/>
            <person name="Pearson M."/>
            <person name="Priest M."/>
            <person name="Roberts A."/>
            <person name="Saif S."/>
            <person name="Shea T."/>
            <person name="Sisk P."/>
            <person name="Sykes S."/>
            <person name="Wortman J."/>
            <person name="Nusbaum C."/>
            <person name="Birren B."/>
        </authorList>
    </citation>
    <scope>NUCLEOTIDE SEQUENCE [LARGE SCALE GENOMIC DNA]</scope>
    <source>
        <strain evidence="5 6">90A8</strain>
    </source>
</reference>
<evidence type="ECO:0000256" key="4">
    <source>
        <dbReference type="SAM" id="Phobius"/>
    </source>
</evidence>
<evidence type="ECO:0000256" key="1">
    <source>
        <dbReference type="ARBA" id="ARBA00022737"/>
    </source>
</evidence>
<protein>
    <submittedName>
        <fullName evidence="5">Uncharacterized protein</fullName>
    </submittedName>
</protein>
<dbReference type="InterPro" id="IPR019734">
    <property type="entry name" value="TPR_rpt"/>
</dbReference>
<dbReference type="Gene3D" id="1.25.40.10">
    <property type="entry name" value="Tetratricopeptide repeat domain"/>
    <property type="match status" value="2"/>
</dbReference>
<feature type="compositionally biased region" description="Basic and acidic residues" evidence="3">
    <location>
        <begin position="262"/>
        <end position="281"/>
    </location>
</feature>
<sequence length="357" mass="39579">MESRGKRSYSSGRKPQPKGQHPVYGGKRPVSNAARRRRRKNRIIRAVIAWAICIFLVGLIAVGTFRLAAHMTTSKKRQFRAEGIEKLDAGDYAGAIGSFDTALEKSGKGAEEFNRDVLLYRADAEFLLKDYNAAIHTYDLLLEMRPDTPEYMYRQSSCYARLGDTDNAIKRYQEAEALVKKDKPVPGRQEALLAAGSACVDAKEYDKAMALYENALKDGMEHGEIYNQMGLCQMAAQDYQSAYDSFDKGYQVAAAAQAAALQEKDRKTGKETDKKETKDGDAGTTQSGETVNGESAPAGVAPADGSRELLKELSYNRAVACEHLQQYDKALAMFEDFVKEFGSDEDAEHEIAFLKTR</sequence>
<gene>
    <name evidence="5" type="ORF">HMPREF1090_04403</name>
</gene>
<keyword evidence="4" id="KW-0472">Membrane</keyword>
<dbReference type="Pfam" id="PF13432">
    <property type="entry name" value="TPR_16"/>
    <property type="match status" value="2"/>
</dbReference>
<dbReference type="SMART" id="SM00028">
    <property type="entry name" value="TPR"/>
    <property type="match status" value="4"/>
</dbReference>
<organism evidence="5 6">
    <name type="scientific">[Clostridium] clostridioforme 90A8</name>
    <dbReference type="NCBI Taxonomy" id="999408"/>
    <lineage>
        <taxon>Bacteria</taxon>
        <taxon>Bacillati</taxon>
        <taxon>Bacillota</taxon>
        <taxon>Clostridia</taxon>
        <taxon>Lachnospirales</taxon>
        <taxon>Lachnospiraceae</taxon>
        <taxon>Enterocloster</taxon>
    </lineage>
</organism>
<keyword evidence="1" id="KW-0677">Repeat</keyword>
<keyword evidence="4" id="KW-1133">Transmembrane helix</keyword>
<dbReference type="Proteomes" id="UP000013085">
    <property type="component" value="Unassembled WGS sequence"/>
</dbReference>
<proteinExistence type="predicted"/>
<name>A0A0E2H4T1_9FIRM</name>
<evidence type="ECO:0000256" key="2">
    <source>
        <dbReference type="ARBA" id="ARBA00022803"/>
    </source>
</evidence>
<feature type="transmembrane region" description="Helical" evidence="4">
    <location>
        <begin position="43"/>
        <end position="68"/>
    </location>
</feature>
<feature type="region of interest" description="Disordered" evidence="3">
    <location>
        <begin position="261"/>
        <end position="302"/>
    </location>
</feature>
<comment type="caution">
    <text evidence="5">The sequence shown here is derived from an EMBL/GenBank/DDBJ whole genome shotgun (WGS) entry which is preliminary data.</text>
</comment>
<dbReference type="PANTHER" id="PTHR44858:SF1">
    <property type="entry name" value="UDP-N-ACETYLGLUCOSAMINE--PEPTIDE N-ACETYLGLUCOSAMINYLTRANSFERASE SPINDLY-RELATED"/>
    <property type="match status" value="1"/>
</dbReference>
<dbReference type="PANTHER" id="PTHR44858">
    <property type="entry name" value="TETRATRICOPEPTIDE REPEAT PROTEIN 6"/>
    <property type="match status" value="1"/>
</dbReference>
<dbReference type="InterPro" id="IPR011990">
    <property type="entry name" value="TPR-like_helical_dom_sf"/>
</dbReference>
<dbReference type="InterPro" id="IPR050498">
    <property type="entry name" value="Ycf3"/>
</dbReference>
<evidence type="ECO:0000313" key="6">
    <source>
        <dbReference type="Proteomes" id="UP000013085"/>
    </source>
</evidence>
<accession>A0A0E2H4T1</accession>
<dbReference type="PATRIC" id="fig|999408.3.peg.4723"/>
<keyword evidence="2" id="KW-0802">TPR repeat</keyword>
<keyword evidence="4" id="KW-0812">Transmembrane</keyword>
<feature type="region of interest" description="Disordered" evidence="3">
    <location>
        <begin position="1"/>
        <end position="36"/>
    </location>
</feature>
<dbReference type="GO" id="GO:0046813">
    <property type="term" value="P:receptor-mediated virion attachment to host cell"/>
    <property type="evidence" value="ECO:0007669"/>
    <property type="project" value="TreeGrafter"/>
</dbReference>
<evidence type="ECO:0000313" key="5">
    <source>
        <dbReference type="EMBL" id="ENZ09577.1"/>
    </source>
</evidence>
<dbReference type="GO" id="GO:0009279">
    <property type="term" value="C:cell outer membrane"/>
    <property type="evidence" value="ECO:0007669"/>
    <property type="project" value="TreeGrafter"/>
</dbReference>
<dbReference type="HOGENOM" id="CLU_051000_1_0_9"/>
<dbReference type="AlphaFoldDB" id="A0A0E2H4T1"/>
<dbReference type="SUPFAM" id="SSF48452">
    <property type="entry name" value="TPR-like"/>
    <property type="match status" value="1"/>
</dbReference>
<dbReference type="RefSeq" id="WP_002587000.1">
    <property type="nucleotide sequence ID" value="NZ_KB850984.1"/>
</dbReference>